<dbReference type="SMART" id="SM00903">
    <property type="entry name" value="Flavin_Reduct"/>
    <property type="match status" value="1"/>
</dbReference>
<keyword evidence="8" id="KW-1185">Reference proteome</keyword>
<evidence type="ECO:0000256" key="4">
    <source>
        <dbReference type="ARBA" id="ARBA00038054"/>
    </source>
</evidence>
<evidence type="ECO:0000313" key="8">
    <source>
        <dbReference type="Proteomes" id="UP000248863"/>
    </source>
</evidence>
<evidence type="ECO:0000256" key="1">
    <source>
        <dbReference type="ARBA" id="ARBA00001917"/>
    </source>
</evidence>
<feature type="domain" description="Flavin reductase like" evidence="6">
    <location>
        <begin position="35"/>
        <end position="191"/>
    </location>
</feature>
<evidence type="ECO:0000259" key="6">
    <source>
        <dbReference type="SMART" id="SM00903"/>
    </source>
</evidence>
<dbReference type="PANTHER" id="PTHR33798">
    <property type="entry name" value="FLAVOPROTEIN OXYGENASE"/>
    <property type="match status" value="1"/>
</dbReference>
<dbReference type="Pfam" id="PF01613">
    <property type="entry name" value="Flavin_Reduct"/>
    <property type="match status" value="1"/>
</dbReference>
<dbReference type="InterPro" id="IPR012349">
    <property type="entry name" value="Split_barrel_FMN-bd"/>
</dbReference>
<evidence type="ECO:0000313" key="7">
    <source>
        <dbReference type="EMBL" id="RAI38220.1"/>
    </source>
</evidence>
<comment type="similarity">
    <text evidence="4">Belongs to the flavoredoxin family.</text>
</comment>
<proteinExistence type="inferred from homology"/>
<protein>
    <recommendedName>
        <fullName evidence="6">Flavin reductase like domain-containing protein</fullName>
    </recommendedName>
</protein>
<comment type="cofactor">
    <cofactor evidence="1">
        <name>FMN</name>
        <dbReference type="ChEBI" id="CHEBI:58210"/>
    </cofactor>
</comment>
<dbReference type="GO" id="GO:0016646">
    <property type="term" value="F:oxidoreductase activity, acting on the CH-NH group of donors, NAD or NADP as acceptor"/>
    <property type="evidence" value="ECO:0007669"/>
    <property type="project" value="UniProtKB-ARBA"/>
</dbReference>
<sequence>MHCIADRTPTMSDDTFITIESRTLDTEAAYRLLVGCVVPRPVAWITTIDAQGLVNAAPFSSYNYVATTPPMLAVNIALRPGTPVGTIKDTARNIKASGEFVVNVATEANMEVMHRCGQNFPPETSETEALDIPLLPSRIVAPPRIALSPVQMECRLDQIVVLGRGINTLYIGEVVAFHLSPDIYDGRRVDGIAMRPVARLGGPFYAALGEIFERPMLQRPPGGEGWAGDRPTTPEGS</sequence>
<keyword evidence="2" id="KW-0285">Flavoprotein</keyword>
<dbReference type="Gene3D" id="2.30.110.10">
    <property type="entry name" value="Electron Transport, Fmn-binding Protein, Chain A"/>
    <property type="match status" value="1"/>
</dbReference>
<gene>
    <name evidence="7" type="ORF">CH338_13475</name>
</gene>
<keyword evidence="3" id="KW-0288">FMN</keyword>
<accession>A0A327KHP5</accession>
<dbReference type="GO" id="GO:0010181">
    <property type="term" value="F:FMN binding"/>
    <property type="evidence" value="ECO:0007669"/>
    <property type="project" value="InterPro"/>
</dbReference>
<evidence type="ECO:0000256" key="5">
    <source>
        <dbReference type="SAM" id="MobiDB-lite"/>
    </source>
</evidence>
<name>A0A327KHP5_9BRAD</name>
<comment type="caution">
    <text evidence="7">The sequence shown here is derived from an EMBL/GenBank/DDBJ whole genome shotgun (WGS) entry which is preliminary data.</text>
</comment>
<reference evidence="7 8" key="1">
    <citation type="submission" date="2017-07" db="EMBL/GenBank/DDBJ databases">
        <title>Draft Genome Sequences of Select Purple Nonsulfur Bacteria.</title>
        <authorList>
            <person name="Lasarre B."/>
            <person name="Mckinlay J.B."/>
        </authorList>
    </citation>
    <scope>NUCLEOTIDE SEQUENCE [LARGE SCALE GENOMIC DNA]</scope>
    <source>
        <strain evidence="7 8">DSM 11907</strain>
    </source>
</reference>
<dbReference type="OrthoDB" id="9783347at2"/>
<dbReference type="EMBL" id="NPEU01000137">
    <property type="protein sequence ID" value="RAI38220.1"/>
    <property type="molecule type" value="Genomic_DNA"/>
</dbReference>
<dbReference type="SUPFAM" id="SSF50475">
    <property type="entry name" value="FMN-binding split barrel"/>
    <property type="match status" value="1"/>
</dbReference>
<feature type="region of interest" description="Disordered" evidence="5">
    <location>
        <begin position="216"/>
        <end position="237"/>
    </location>
</feature>
<organism evidence="7 8">
    <name type="scientific">Rhodoplanes elegans</name>
    <dbReference type="NCBI Taxonomy" id="29408"/>
    <lineage>
        <taxon>Bacteria</taxon>
        <taxon>Pseudomonadati</taxon>
        <taxon>Pseudomonadota</taxon>
        <taxon>Alphaproteobacteria</taxon>
        <taxon>Hyphomicrobiales</taxon>
        <taxon>Nitrobacteraceae</taxon>
        <taxon>Rhodoplanes</taxon>
    </lineage>
</organism>
<dbReference type="InterPro" id="IPR002563">
    <property type="entry name" value="Flavin_Rdtase-like_dom"/>
</dbReference>
<dbReference type="AlphaFoldDB" id="A0A327KHP5"/>
<evidence type="ECO:0000256" key="3">
    <source>
        <dbReference type="ARBA" id="ARBA00022643"/>
    </source>
</evidence>
<dbReference type="PANTHER" id="PTHR33798:SF5">
    <property type="entry name" value="FLAVIN REDUCTASE LIKE DOMAIN-CONTAINING PROTEIN"/>
    <property type="match status" value="1"/>
</dbReference>
<dbReference type="Proteomes" id="UP000248863">
    <property type="component" value="Unassembled WGS sequence"/>
</dbReference>
<evidence type="ECO:0000256" key="2">
    <source>
        <dbReference type="ARBA" id="ARBA00022630"/>
    </source>
</evidence>